<dbReference type="Gene3D" id="3.90.1150.10">
    <property type="entry name" value="Aspartate Aminotransferase, domain 1"/>
    <property type="match status" value="1"/>
</dbReference>
<evidence type="ECO:0000259" key="5">
    <source>
        <dbReference type="Pfam" id="PF00266"/>
    </source>
</evidence>
<evidence type="ECO:0000256" key="3">
    <source>
        <dbReference type="RuleBase" id="RU004075"/>
    </source>
</evidence>
<keyword evidence="6" id="KW-0456">Lyase</keyword>
<dbReference type="Pfam" id="PF00266">
    <property type="entry name" value="Aminotran_5"/>
    <property type="match status" value="1"/>
</dbReference>
<evidence type="ECO:0000256" key="1">
    <source>
        <dbReference type="ARBA" id="ARBA00001933"/>
    </source>
</evidence>
<dbReference type="InterPro" id="IPR015422">
    <property type="entry name" value="PyrdxlP-dep_Trfase_small"/>
</dbReference>
<organism evidence="6">
    <name type="scientific">Planktothrix agardhii</name>
    <name type="common">Oscillatoria agardhii</name>
    <dbReference type="NCBI Taxonomy" id="1160"/>
    <lineage>
        <taxon>Bacteria</taxon>
        <taxon>Bacillati</taxon>
        <taxon>Cyanobacteriota</taxon>
        <taxon>Cyanophyceae</taxon>
        <taxon>Oscillatoriophycideae</taxon>
        <taxon>Oscillatoriales</taxon>
        <taxon>Microcoleaceae</taxon>
        <taxon>Planktothrix</taxon>
    </lineage>
</organism>
<dbReference type="InterPro" id="IPR015424">
    <property type="entry name" value="PyrdxlP-dep_Trfase"/>
</dbReference>
<dbReference type="AlphaFoldDB" id="A0A1J1JNU2"/>
<name>A0A1J1JNU2_PLAAG</name>
<comment type="cofactor">
    <cofactor evidence="1 4">
        <name>pyridoxal 5'-phosphate</name>
        <dbReference type="ChEBI" id="CHEBI:597326"/>
    </cofactor>
</comment>
<dbReference type="InterPro" id="IPR020578">
    <property type="entry name" value="Aminotrans_V_PyrdxlP_BS"/>
</dbReference>
<dbReference type="PANTHER" id="PTHR43586:SF4">
    <property type="entry name" value="ISOPENICILLIN N EPIMERASE"/>
    <property type="match status" value="1"/>
</dbReference>
<reference evidence="6" key="1">
    <citation type="submission" date="2015-09" db="EMBL/GenBank/DDBJ databases">
        <authorList>
            <person name="Jackson K.R."/>
            <person name="Lunt B.L."/>
            <person name="Fisher J.N.B."/>
            <person name="Gardner A.V."/>
            <person name="Bailey M.E."/>
            <person name="Deus L.M."/>
            <person name="Earl A.S."/>
            <person name="Gibby P.D."/>
            <person name="Hartmann K.A."/>
            <person name="Liu J.E."/>
            <person name="Manci A.M."/>
            <person name="Nielsen D.A."/>
            <person name="Solomon M.B."/>
            <person name="Breakwell D.P."/>
            <person name="Burnett S.H."/>
            <person name="Grose J.H."/>
        </authorList>
    </citation>
    <scope>NUCLEOTIDE SEQUENCE</scope>
    <source>
        <strain evidence="6">7805</strain>
    </source>
</reference>
<sequence>MLESVTLKAYRQQFLGLTNKAYFNYGGQGPLPLPSLDAIYQCYQKIHDDGPFSRRINNDTSGFLTELSDATRASIASELGVTPETITLTENVTVGCNIVLWGLDWQPGDRILISDAEHPGVIATIKELIRRFHLELDICPIVETLNQGDPVAVIAQFLQPNTRLLLVSHILRNTGQVLPLAEIVKLCHRQQPEPVRVLVDAAQSVGLLPLNLAELEVDFYAFTGHKWWCGPEGLGGLYVSPESLAKLSPTFIGWRSILYDKQGDPGEWQPNGQRYEVATSAYPLYAGLQRSIALHQEWGTSQERYQKICELSLYLWQRLSELSQVLCLQNQPPESGLVSFKIPNLISYKDLVYGLEDRRLFLRKVTNPDCLRACVHYFTDLEEIDQLIENLA</sequence>
<dbReference type="InterPro" id="IPR015421">
    <property type="entry name" value="PyrdxlP-dep_Trfase_major"/>
</dbReference>
<feature type="domain" description="Aminotransferase class V" evidence="5">
    <location>
        <begin position="58"/>
        <end position="363"/>
    </location>
</feature>
<dbReference type="PANTHER" id="PTHR43586">
    <property type="entry name" value="CYSTEINE DESULFURASE"/>
    <property type="match status" value="1"/>
</dbReference>
<dbReference type="GO" id="GO:0016829">
    <property type="term" value="F:lyase activity"/>
    <property type="evidence" value="ECO:0007669"/>
    <property type="project" value="UniProtKB-KW"/>
</dbReference>
<dbReference type="RefSeq" id="WP_235752314.1">
    <property type="nucleotide sequence ID" value="NZ_JBMLSA010000092.1"/>
</dbReference>
<dbReference type="InterPro" id="IPR000192">
    <property type="entry name" value="Aminotrans_V_dom"/>
</dbReference>
<accession>A0A1J1JNU2</accession>
<dbReference type="EMBL" id="LO018305">
    <property type="protein sequence ID" value="CUM62417.1"/>
    <property type="molecule type" value="Genomic_DNA"/>
</dbReference>
<dbReference type="Gene3D" id="3.40.640.10">
    <property type="entry name" value="Type I PLP-dependent aspartate aminotransferase-like (Major domain)"/>
    <property type="match status" value="1"/>
</dbReference>
<dbReference type="PROSITE" id="PS00595">
    <property type="entry name" value="AA_TRANSFER_CLASS_5"/>
    <property type="match status" value="1"/>
</dbReference>
<keyword evidence="2" id="KW-0663">Pyridoxal phosphate</keyword>
<evidence type="ECO:0000256" key="2">
    <source>
        <dbReference type="ARBA" id="ARBA00022898"/>
    </source>
</evidence>
<evidence type="ECO:0000256" key="4">
    <source>
        <dbReference type="RuleBase" id="RU004504"/>
    </source>
</evidence>
<proteinExistence type="inferred from homology"/>
<comment type="similarity">
    <text evidence="3">Belongs to the class-V pyridoxal-phosphate-dependent aminotransferase family.</text>
</comment>
<evidence type="ECO:0000313" key="6">
    <source>
        <dbReference type="EMBL" id="CUM62417.1"/>
    </source>
</evidence>
<dbReference type="SUPFAM" id="SSF53383">
    <property type="entry name" value="PLP-dependent transferases"/>
    <property type="match status" value="1"/>
</dbReference>
<protein>
    <submittedName>
        <fullName evidence="6">L-cysteine/cystine lyase</fullName>
    </submittedName>
</protein>
<gene>
    <name evidence="6" type="ORF">PLAM_mp0122</name>
</gene>